<dbReference type="InterPro" id="IPR016040">
    <property type="entry name" value="NAD(P)-bd_dom"/>
</dbReference>
<dbReference type="InterPro" id="IPR036291">
    <property type="entry name" value="NAD(P)-bd_dom_sf"/>
</dbReference>
<reference evidence="3" key="1">
    <citation type="submission" date="2016-10" db="EMBL/GenBank/DDBJ databases">
        <authorList>
            <person name="Varghese N."/>
            <person name="Submissions S."/>
        </authorList>
    </citation>
    <scope>NUCLEOTIDE SEQUENCE [LARGE SCALE GENOMIC DNA]</scope>
    <source>
        <strain evidence="3">DSM 20524</strain>
    </source>
</reference>
<dbReference type="PANTHER" id="PTHR43355">
    <property type="entry name" value="FLAVIN REDUCTASE (NADPH)"/>
    <property type="match status" value="1"/>
</dbReference>
<name>A0A1H9R5R7_9CORY</name>
<accession>A0A1H9R5R7</accession>
<dbReference type="RefSeq" id="WP_092256434.1">
    <property type="nucleotide sequence ID" value="NZ_CP047199.1"/>
</dbReference>
<proteinExistence type="predicted"/>
<dbReference type="Proteomes" id="UP000198929">
    <property type="component" value="Unassembled WGS sequence"/>
</dbReference>
<dbReference type="EMBL" id="FOGQ01000002">
    <property type="protein sequence ID" value="SER67957.1"/>
    <property type="molecule type" value="Genomic_DNA"/>
</dbReference>
<protein>
    <recommendedName>
        <fullName evidence="1">NAD(P)-binding domain-containing protein</fullName>
    </recommendedName>
</protein>
<evidence type="ECO:0000313" key="2">
    <source>
        <dbReference type="EMBL" id="SER67957.1"/>
    </source>
</evidence>
<sequence length="209" mass="22844">MRVAIIGAAGRTGSLIASEAARRGHEVTAFIRSEKETPAHHVVLKDAREIVAADLSSFDIVVNAVGIWEENELDQHDEVTRALADAIEGTATKLYIVGSAGSLLVDENKGEALWESAMMPAPFKPLASAMAHAFDNLRSRDKVNWIYVSPPLDFQAEGERKGDYIVARDVFTTNDAGESAMTYADFAEALVDIIEQDNLNQERISLLTR</sequence>
<dbReference type="GO" id="GO:0016646">
    <property type="term" value="F:oxidoreductase activity, acting on the CH-NH group of donors, NAD or NADP as acceptor"/>
    <property type="evidence" value="ECO:0007669"/>
    <property type="project" value="TreeGrafter"/>
</dbReference>
<gene>
    <name evidence="2" type="ORF">SAMN05661109_00783</name>
</gene>
<evidence type="ECO:0000313" key="3">
    <source>
        <dbReference type="Proteomes" id="UP000198929"/>
    </source>
</evidence>
<dbReference type="STRING" id="1121357.SAMN05661109_00783"/>
<feature type="domain" description="NAD(P)-binding" evidence="1">
    <location>
        <begin position="7"/>
        <end position="196"/>
    </location>
</feature>
<dbReference type="InterPro" id="IPR051606">
    <property type="entry name" value="Polyketide_Oxido-like"/>
</dbReference>
<keyword evidence="3" id="KW-1185">Reference proteome</keyword>
<evidence type="ECO:0000259" key="1">
    <source>
        <dbReference type="Pfam" id="PF13460"/>
    </source>
</evidence>
<dbReference type="SUPFAM" id="SSF51735">
    <property type="entry name" value="NAD(P)-binding Rossmann-fold domains"/>
    <property type="match status" value="1"/>
</dbReference>
<organism evidence="2 3">
    <name type="scientific">Corynebacterium cystitidis DSM 20524</name>
    <dbReference type="NCBI Taxonomy" id="1121357"/>
    <lineage>
        <taxon>Bacteria</taxon>
        <taxon>Bacillati</taxon>
        <taxon>Actinomycetota</taxon>
        <taxon>Actinomycetes</taxon>
        <taxon>Mycobacteriales</taxon>
        <taxon>Corynebacteriaceae</taxon>
        <taxon>Corynebacterium</taxon>
    </lineage>
</organism>
<dbReference type="Pfam" id="PF13460">
    <property type="entry name" value="NAD_binding_10"/>
    <property type="match status" value="1"/>
</dbReference>
<dbReference type="PANTHER" id="PTHR43355:SF2">
    <property type="entry name" value="FLAVIN REDUCTASE (NADPH)"/>
    <property type="match status" value="1"/>
</dbReference>
<dbReference type="AlphaFoldDB" id="A0A1H9R5R7"/>
<dbReference type="Gene3D" id="3.40.50.720">
    <property type="entry name" value="NAD(P)-binding Rossmann-like Domain"/>
    <property type="match status" value="1"/>
</dbReference>